<dbReference type="SUPFAM" id="SSF52172">
    <property type="entry name" value="CheY-like"/>
    <property type="match status" value="1"/>
</dbReference>
<name>A0A7V7PQL0_9HYPH</name>
<keyword evidence="1" id="KW-0597">Phosphoprotein</keyword>
<proteinExistence type="predicted"/>
<gene>
    <name evidence="4" type="ORF">F6X38_06385</name>
    <name evidence="3" type="ORF">F6X38_15485</name>
</gene>
<accession>A0A7V7PQL0</accession>
<dbReference type="EMBL" id="VZDO01000004">
    <property type="protein sequence ID" value="KAB0680633.1"/>
    <property type="molecule type" value="Genomic_DNA"/>
</dbReference>
<dbReference type="Gene3D" id="3.40.50.2300">
    <property type="match status" value="1"/>
</dbReference>
<protein>
    <submittedName>
        <fullName evidence="4">Response regulator</fullName>
    </submittedName>
</protein>
<sequence length="129" mass="14275">MSLKSQLKVLIVDDQRTSRMLIRDALDQLGIQNIVTAEDGEQALKQMMASPCHIVISDFNMPKLDGLQLLQAIRSYPPTKKVPFIILSGRGNKELVQKAAQLGVNNFLVKPISVPVLQKTIEAVVGRLQ</sequence>
<feature type="modified residue" description="4-aspartylphosphate" evidence="1">
    <location>
        <position position="58"/>
    </location>
</feature>
<dbReference type="PANTHER" id="PTHR43228:SF1">
    <property type="entry name" value="TWO-COMPONENT RESPONSE REGULATOR ARR22"/>
    <property type="match status" value="1"/>
</dbReference>
<reference evidence="4 5" key="1">
    <citation type="submission" date="2019-09" db="EMBL/GenBank/DDBJ databases">
        <title>YIM 132180 draft genome.</title>
        <authorList>
            <person name="Zhang K."/>
        </authorList>
    </citation>
    <scope>NUCLEOTIDE SEQUENCE [LARGE SCALE GENOMIC DNA]</scope>
    <source>
        <strain evidence="4 5">YIM 132180</strain>
    </source>
</reference>
<comment type="caution">
    <text evidence="4">The sequence shown here is derived from an EMBL/GenBank/DDBJ whole genome shotgun (WGS) entry which is preliminary data.</text>
</comment>
<dbReference type="PANTHER" id="PTHR43228">
    <property type="entry name" value="TWO-COMPONENT RESPONSE REGULATOR"/>
    <property type="match status" value="1"/>
</dbReference>
<dbReference type="SMART" id="SM00448">
    <property type="entry name" value="REC"/>
    <property type="match status" value="1"/>
</dbReference>
<feature type="domain" description="Response regulatory" evidence="2">
    <location>
        <begin position="8"/>
        <end position="125"/>
    </location>
</feature>
<organism evidence="4 5">
    <name type="scientific">Plantimonas leprariae</name>
    <dbReference type="NCBI Taxonomy" id="2615207"/>
    <lineage>
        <taxon>Bacteria</taxon>
        <taxon>Pseudomonadati</taxon>
        <taxon>Pseudomonadota</taxon>
        <taxon>Alphaproteobacteria</taxon>
        <taxon>Hyphomicrobiales</taxon>
        <taxon>Aurantimonadaceae</taxon>
        <taxon>Plantimonas</taxon>
    </lineage>
</organism>
<dbReference type="Proteomes" id="UP000432089">
    <property type="component" value="Unassembled WGS sequence"/>
</dbReference>
<dbReference type="InterPro" id="IPR052048">
    <property type="entry name" value="ST_Response_Regulator"/>
</dbReference>
<evidence type="ECO:0000256" key="1">
    <source>
        <dbReference type="PROSITE-ProRule" id="PRU00169"/>
    </source>
</evidence>
<dbReference type="EMBL" id="VZDO01000013">
    <property type="protein sequence ID" value="KAB0678439.1"/>
    <property type="molecule type" value="Genomic_DNA"/>
</dbReference>
<evidence type="ECO:0000313" key="5">
    <source>
        <dbReference type="Proteomes" id="UP000432089"/>
    </source>
</evidence>
<dbReference type="GO" id="GO:0000160">
    <property type="term" value="P:phosphorelay signal transduction system"/>
    <property type="evidence" value="ECO:0007669"/>
    <property type="project" value="InterPro"/>
</dbReference>
<evidence type="ECO:0000313" key="3">
    <source>
        <dbReference type="EMBL" id="KAB0678439.1"/>
    </source>
</evidence>
<evidence type="ECO:0000259" key="2">
    <source>
        <dbReference type="PROSITE" id="PS50110"/>
    </source>
</evidence>
<dbReference type="InterPro" id="IPR001789">
    <property type="entry name" value="Sig_transdc_resp-reg_receiver"/>
</dbReference>
<dbReference type="PROSITE" id="PS50110">
    <property type="entry name" value="RESPONSE_REGULATORY"/>
    <property type="match status" value="1"/>
</dbReference>
<keyword evidence="5" id="KW-1185">Reference proteome</keyword>
<dbReference type="Pfam" id="PF00072">
    <property type="entry name" value="Response_reg"/>
    <property type="match status" value="1"/>
</dbReference>
<dbReference type="InterPro" id="IPR011006">
    <property type="entry name" value="CheY-like_superfamily"/>
</dbReference>
<dbReference type="RefSeq" id="WP_150968785.1">
    <property type="nucleotide sequence ID" value="NZ_VZDO01000004.1"/>
</dbReference>
<evidence type="ECO:0000313" key="4">
    <source>
        <dbReference type="EMBL" id="KAB0680633.1"/>
    </source>
</evidence>
<dbReference type="AlphaFoldDB" id="A0A7V7PQL0"/>